<evidence type="ECO:0008006" key="3">
    <source>
        <dbReference type="Google" id="ProtNLM"/>
    </source>
</evidence>
<evidence type="ECO:0000313" key="1">
    <source>
        <dbReference type="EMBL" id="KAK7052874.1"/>
    </source>
</evidence>
<dbReference type="Proteomes" id="UP001383192">
    <property type="component" value="Unassembled WGS sequence"/>
</dbReference>
<name>A0AAW0DMY0_9AGAR</name>
<protein>
    <recommendedName>
        <fullName evidence="3">Hydrophobin</fullName>
    </recommendedName>
</protein>
<reference evidence="1 2" key="1">
    <citation type="submission" date="2024-01" db="EMBL/GenBank/DDBJ databases">
        <title>A draft genome for a cacao thread blight-causing isolate of Paramarasmius palmivorus.</title>
        <authorList>
            <person name="Baruah I.K."/>
            <person name="Bukari Y."/>
            <person name="Amoako-Attah I."/>
            <person name="Meinhardt L.W."/>
            <person name="Bailey B.A."/>
            <person name="Cohen S.P."/>
        </authorList>
    </citation>
    <scope>NUCLEOTIDE SEQUENCE [LARGE SCALE GENOMIC DNA]</scope>
    <source>
        <strain evidence="1 2">GH-12</strain>
    </source>
</reference>
<evidence type="ECO:0000313" key="2">
    <source>
        <dbReference type="Proteomes" id="UP001383192"/>
    </source>
</evidence>
<sequence length="153" mass="15874">MDSGKYSIWDDAIPSKVYKSRPFHDSNPHSTSSVVFSSIQSYSLQSLLSISNMQFNALLALIVPAIVLATPVPHGGEGGSTSVCSSGGTIACNNGGILSSVLSSGCSTGNVYCCFNSNNQVGYININDGNCQQQNFGIGEDGGILSELLGSLL</sequence>
<proteinExistence type="predicted"/>
<dbReference type="AlphaFoldDB" id="A0AAW0DMY0"/>
<dbReference type="EMBL" id="JAYKXP010000011">
    <property type="protein sequence ID" value="KAK7052874.1"/>
    <property type="molecule type" value="Genomic_DNA"/>
</dbReference>
<keyword evidence="2" id="KW-1185">Reference proteome</keyword>
<accession>A0AAW0DMY0</accession>
<gene>
    <name evidence="1" type="ORF">VNI00_004193</name>
</gene>
<comment type="caution">
    <text evidence="1">The sequence shown here is derived from an EMBL/GenBank/DDBJ whole genome shotgun (WGS) entry which is preliminary data.</text>
</comment>
<organism evidence="1 2">
    <name type="scientific">Paramarasmius palmivorus</name>
    <dbReference type="NCBI Taxonomy" id="297713"/>
    <lineage>
        <taxon>Eukaryota</taxon>
        <taxon>Fungi</taxon>
        <taxon>Dikarya</taxon>
        <taxon>Basidiomycota</taxon>
        <taxon>Agaricomycotina</taxon>
        <taxon>Agaricomycetes</taxon>
        <taxon>Agaricomycetidae</taxon>
        <taxon>Agaricales</taxon>
        <taxon>Marasmiineae</taxon>
        <taxon>Marasmiaceae</taxon>
        <taxon>Paramarasmius</taxon>
    </lineage>
</organism>